<feature type="domain" description="THAP-type" evidence="6">
    <location>
        <begin position="1"/>
        <end position="91"/>
    </location>
</feature>
<dbReference type="InterPro" id="IPR006612">
    <property type="entry name" value="THAP_Znf"/>
</dbReference>
<evidence type="ECO:0000256" key="1">
    <source>
        <dbReference type="ARBA" id="ARBA00022723"/>
    </source>
</evidence>
<sequence length="141" mass="15943">MVLCAIFGCGTRSGRDKGNNMARIPSVITSRGEEVRKLSEERRNKWISAISSEDLTDNILNHGRVCGKHFISGKMAKLWNRYDPNWVPTQDLGHQNCGSVEKLQADLEVATKRDERARGRVTGKFTHLPVCVIRNLLIRKL</sequence>
<evidence type="ECO:0000256" key="5">
    <source>
        <dbReference type="PROSITE-ProRule" id="PRU00309"/>
    </source>
</evidence>
<keyword evidence="3" id="KW-0862">Zinc</keyword>
<dbReference type="Pfam" id="PF05485">
    <property type="entry name" value="THAP"/>
    <property type="match status" value="1"/>
</dbReference>
<organism evidence="7 8">
    <name type="scientific">Pocillopora damicornis</name>
    <name type="common">Cauliflower coral</name>
    <name type="synonym">Millepora damicornis</name>
    <dbReference type="NCBI Taxonomy" id="46731"/>
    <lineage>
        <taxon>Eukaryota</taxon>
        <taxon>Metazoa</taxon>
        <taxon>Cnidaria</taxon>
        <taxon>Anthozoa</taxon>
        <taxon>Hexacorallia</taxon>
        <taxon>Scleractinia</taxon>
        <taxon>Astrocoeniina</taxon>
        <taxon>Pocilloporidae</taxon>
        <taxon>Pocillopora</taxon>
    </lineage>
</organism>
<evidence type="ECO:0000256" key="4">
    <source>
        <dbReference type="ARBA" id="ARBA00023125"/>
    </source>
</evidence>
<dbReference type="EMBL" id="RCHS01002172">
    <property type="protein sequence ID" value="RMX49159.1"/>
    <property type="molecule type" value="Genomic_DNA"/>
</dbReference>
<gene>
    <name evidence="7" type="ORF">pdam_00003928</name>
</gene>
<dbReference type="GO" id="GO:0003677">
    <property type="term" value="F:DNA binding"/>
    <property type="evidence" value="ECO:0007669"/>
    <property type="project" value="UniProtKB-UniRule"/>
</dbReference>
<comment type="caution">
    <text evidence="7">The sequence shown here is derived from an EMBL/GenBank/DDBJ whole genome shotgun (WGS) entry which is preliminary data.</text>
</comment>
<keyword evidence="8" id="KW-1185">Reference proteome</keyword>
<name>A0A3M6U6H4_POCDA</name>
<dbReference type="SUPFAM" id="SSF57716">
    <property type="entry name" value="Glucocorticoid receptor-like (DNA-binding domain)"/>
    <property type="match status" value="1"/>
</dbReference>
<evidence type="ECO:0000256" key="3">
    <source>
        <dbReference type="ARBA" id="ARBA00022833"/>
    </source>
</evidence>
<dbReference type="OrthoDB" id="5962486at2759"/>
<protein>
    <recommendedName>
        <fullName evidence="6">THAP-type domain-containing protein</fullName>
    </recommendedName>
</protein>
<evidence type="ECO:0000259" key="6">
    <source>
        <dbReference type="PROSITE" id="PS50950"/>
    </source>
</evidence>
<keyword evidence="4 5" id="KW-0238">DNA-binding</keyword>
<keyword evidence="2 5" id="KW-0863">Zinc-finger</keyword>
<evidence type="ECO:0000313" key="7">
    <source>
        <dbReference type="EMBL" id="RMX49159.1"/>
    </source>
</evidence>
<accession>A0A3M6U6H4</accession>
<dbReference type="SMART" id="SM00980">
    <property type="entry name" value="THAP"/>
    <property type="match status" value="1"/>
</dbReference>
<dbReference type="AlphaFoldDB" id="A0A3M6U6H4"/>
<dbReference type="PROSITE" id="PS50950">
    <property type="entry name" value="ZF_THAP"/>
    <property type="match status" value="1"/>
</dbReference>
<reference evidence="7 8" key="1">
    <citation type="journal article" date="2018" name="Sci. Rep.">
        <title>Comparative analysis of the Pocillopora damicornis genome highlights role of immune system in coral evolution.</title>
        <authorList>
            <person name="Cunning R."/>
            <person name="Bay R.A."/>
            <person name="Gillette P."/>
            <person name="Baker A.C."/>
            <person name="Traylor-Knowles N."/>
        </authorList>
    </citation>
    <scope>NUCLEOTIDE SEQUENCE [LARGE SCALE GENOMIC DNA]</scope>
    <source>
        <strain evidence="7">RSMAS</strain>
        <tissue evidence="7">Whole animal</tissue>
    </source>
</reference>
<dbReference type="GO" id="GO:0008270">
    <property type="term" value="F:zinc ion binding"/>
    <property type="evidence" value="ECO:0007669"/>
    <property type="project" value="UniProtKB-KW"/>
</dbReference>
<proteinExistence type="predicted"/>
<evidence type="ECO:0000313" key="8">
    <source>
        <dbReference type="Proteomes" id="UP000275408"/>
    </source>
</evidence>
<evidence type="ECO:0000256" key="2">
    <source>
        <dbReference type="ARBA" id="ARBA00022771"/>
    </source>
</evidence>
<dbReference type="Proteomes" id="UP000275408">
    <property type="component" value="Unassembled WGS sequence"/>
</dbReference>
<keyword evidence="1" id="KW-0479">Metal-binding</keyword>